<gene>
    <name evidence="2" type="ORF">T4D_16044</name>
</gene>
<dbReference type="Proteomes" id="UP000054995">
    <property type="component" value="Unassembled WGS sequence"/>
</dbReference>
<reference evidence="2 3" key="1">
    <citation type="submission" date="2015-01" db="EMBL/GenBank/DDBJ databases">
        <title>Evolution of Trichinella species and genotypes.</title>
        <authorList>
            <person name="Korhonen P.K."/>
            <person name="Edoardo P."/>
            <person name="Giuseppe L.R."/>
            <person name="Gasser R.B."/>
        </authorList>
    </citation>
    <scope>NUCLEOTIDE SEQUENCE [LARGE SCALE GENOMIC DNA]</scope>
    <source>
        <strain evidence="2">ISS470</strain>
    </source>
</reference>
<accession>A0A0V1FLV2</accession>
<name>A0A0V1FLV2_TRIPS</name>
<evidence type="ECO:0000313" key="3">
    <source>
        <dbReference type="Proteomes" id="UP000054995"/>
    </source>
</evidence>
<dbReference type="AlphaFoldDB" id="A0A0V1FLV2"/>
<feature type="compositionally biased region" description="Polar residues" evidence="1">
    <location>
        <begin position="38"/>
        <end position="48"/>
    </location>
</feature>
<feature type="region of interest" description="Disordered" evidence="1">
    <location>
        <begin position="36"/>
        <end position="74"/>
    </location>
</feature>
<dbReference type="EMBL" id="JYDT01000067">
    <property type="protein sequence ID" value="KRY86735.1"/>
    <property type="molecule type" value="Genomic_DNA"/>
</dbReference>
<organism evidence="2 3">
    <name type="scientific">Trichinella pseudospiralis</name>
    <name type="common">Parasitic roundworm</name>
    <dbReference type="NCBI Taxonomy" id="6337"/>
    <lineage>
        <taxon>Eukaryota</taxon>
        <taxon>Metazoa</taxon>
        <taxon>Ecdysozoa</taxon>
        <taxon>Nematoda</taxon>
        <taxon>Enoplea</taxon>
        <taxon>Dorylaimia</taxon>
        <taxon>Trichinellida</taxon>
        <taxon>Trichinellidae</taxon>
        <taxon>Trichinella</taxon>
    </lineage>
</organism>
<feature type="compositionally biased region" description="Basic and acidic residues" evidence="1">
    <location>
        <begin position="60"/>
        <end position="70"/>
    </location>
</feature>
<dbReference type="OrthoDB" id="5920391at2759"/>
<evidence type="ECO:0000313" key="2">
    <source>
        <dbReference type="EMBL" id="KRY86735.1"/>
    </source>
</evidence>
<protein>
    <submittedName>
        <fullName evidence="2">Uncharacterized protein</fullName>
    </submittedName>
</protein>
<sequence>MEISCLKDTEVAEYADELECFAESLSDEGHVEEEGIFNQHTSPSTRTIPWSEHPPRLSRRPTENIVRDKPGPNGKCKTAMTIEDVFYAQLSLIS</sequence>
<evidence type="ECO:0000256" key="1">
    <source>
        <dbReference type="SAM" id="MobiDB-lite"/>
    </source>
</evidence>
<comment type="caution">
    <text evidence="2">The sequence shown here is derived from an EMBL/GenBank/DDBJ whole genome shotgun (WGS) entry which is preliminary data.</text>
</comment>
<keyword evidence="3" id="KW-1185">Reference proteome</keyword>
<proteinExistence type="predicted"/>